<gene>
    <name evidence="1" type="ORF">ACFPIJ_34880</name>
</gene>
<evidence type="ECO:0008006" key="3">
    <source>
        <dbReference type="Google" id="ProtNLM"/>
    </source>
</evidence>
<accession>A0ABV9W6Q1</accession>
<organism evidence="1 2">
    <name type="scientific">Dactylosporangium cerinum</name>
    <dbReference type="NCBI Taxonomy" id="1434730"/>
    <lineage>
        <taxon>Bacteria</taxon>
        <taxon>Bacillati</taxon>
        <taxon>Actinomycetota</taxon>
        <taxon>Actinomycetes</taxon>
        <taxon>Micromonosporales</taxon>
        <taxon>Micromonosporaceae</taxon>
        <taxon>Dactylosporangium</taxon>
    </lineage>
</organism>
<protein>
    <recommendedName>
        <fullName evidence="3">Tetratricopeptide repeat protein</fullName>
    </recommendedName>
</protein>
<name>A0ABV9W6Q1_9ACTN</name>
<dbReference type="InterPro" id="IPR011990">
    <property type="entry name" value="TPR-like_helical_dom_sf"/>
</dbReference>
<dbReference type="EMBL" id="JBHSIU010000046">
    <property type="protein sequence ID" value="MFC5003002.1"/>
    <property type="molecule type" value="Genomic_DNA"/>
</dbReference>
<keyword evidence="2" id="KW-1185">Reference proteome</keyword>
<dbReference type="RefSeq" id="WP_380121621.1">
    <property type="nucleotide sequence ID" value="NZ_JBHSIU010000046.1"/>
</dbReference>
<sequence length="451" mass="49469">MDAEDLDYRTRTESGCIPPRFVERLVELGHTDEVERQAGRGEWFCALDRARYLAGQDRQAEALAVLDPFVATGWWTAAESAAALLEGWGRVAEAIALTLPYAEDGKSFAVEWVGRLLARHGRADEAFDLLHPHVREGFVAAALVDACPHRAEEVAALLVARIEAAPVPECQCGRGCVRWRRTEPWNAGALLATIRERQGRVDEAIALLDGMESTAVNDHDLLADLLARHDRFENLRAYAATDILGFGARRLAEVLEGRGDVDGAIAVYRQPAEALICSLHEPLARLLMRHGRVEEATAVLREWAGAPGGTEDYVADTLCTHYADLGRPEDGLAFLDALPMHYSDDDWAFFCIRQSLLTACGRREEAYERARAQVDAGAWHAARTLADLLAEDGRTEEAVAVLEQQGPDLSADLAWHLIGAGRVPEAVALLQRPQPRFVAPPADGPIDEPPF</sequence>
<dbReference type="Gene3D" id="1.25.40.10">
    <property type="entry name" value="Tetratricopeptide repeat domain"/>
    <property type="match status" value="1"/>
</dbReference>
<evidence type="ECO:0000313" key="2">
    <source>
        <dbReference type="Proteomes" id="UP001595912"/>
    </source>
</evidence>
<reference evidence="2" key="1">
    <citation type="journal article" date="2019" name="Int. J. Syst. Evol. Microbiol.">
        <title>The Global Catalogue of Microorganisms (GCM) 10K type strain sequencing project: providing services to taxonomists for standard genome sequencing and annotation.</title>
        <authorList>
            <consortium name="The Broad Institute Genomics Platform"/>
            <consortium name="The Broad Institute Genome Sequencing Center for Infectious Disease"/>
            <person name="Wu L."/>
            <person name="Ma J."/>
        </authorList>
    </citation>
    <scope>NUCLEOTIDE SEQUENCE [LARGE SCALE GENOMIC DNA]</scope>
    <source>
        <strain evidence="2">CGMCC 4.7152</strain>
    </source>
</reference>
<comment type="caution">
    <text evidence="1">The sequence shown here is derived from an EMBL/GenBank/DDBJ whole genome shotgun (WGS) entry which is preliminary data.</text>
</comment>
<evidence type="ECO:0000313" key="1">
    <source>
        <dbReference type="EMBL" id="MFC5003002.1"/>
    </source>
</evidence>
<dbReference type="Proteomes" id="UP001595912">
    <property type="component" value="Unassembled WGS sequence"/>
</dbReference>
<proteinExistence type="predicted"/>